<dbReference type="STRING" id="1447875.A0A2B7XPG3"/>
<dbReference type="FunFam" id="3.90.430.10:FF:000001">
    <property type="entry name" value="Copper fist DNA-binding protein"/>
    <property type="match status" value="1"/>
</dbReference>
<evidence type="ECO:0000256" key="2">
    <source>
        <dbReference type="ARBA" id="ARBA00022723"/>
    </source>
</evidence>
<reference evidence="10 11" key="1">
    <citation type="submission" date="2017-10" db="EMBL/GenBank/DDBJ databases">
        <title>Comparative genomics in systemic dimorphic fungi from Ajellomycetaceae.</title>
        <authorList>
            <person name="Munoz J.F."/>
            <person name="Mcewen J.G."/>
            <person name="Clay O.K."/>
            <person name="Cuomo C.A."/>
        </authorList>
    </citation>
    <scope>NUCLEOTIDE SEQUENCE [LARGE SCALE GENOMIC DNA]</scope>
    <source>
        <strain evidence="10 11">UAMH5409</strain>
    </source>
</reference>
<gene>
    <name evidence="10" type="ORF">AJ79_05088</name>
</gene>
<keyword evidence="3" id="KW-0862">Zinc</keyword>
<comment type="caution">
    <text evidence="10">The sequence shown here is derived from an EMBL/GenBank/DDBJ whole genome shotgun (WGS) entry which is preliminary data.</text>
</comment>
<dbReference type="GO" id="GO:0000981">
    <property type="term" value="F:DNA-binding transcription factor activity, RNA polymerase II-specific"/>
    <property type="evidence" value="ECO:0007669"/>
    <property type="project" value="TreeGrafter"/>
</dbReference>
<keyword evidence="2" id="KW-0479">Metal-binding</keyword>
<protein>
    <recommendedName>
        <fullName evidence="9">Copper-fist domain-containing protein</fullName>
    </recommendedName>
</protein>
<dbReference type="GO" id="GO:0005634">
    <property type="term" value="C:nucleus"/>
    <property type="evidence" value="ECO:0007669"/>
    <property type="project" value="UniProtKB-SubCell"/>
</dbReference>
<evidence type="ECO:0000313" key="10">
    <source>
        <dbReference type="EMBL" id="PGH11046.1"/>
    </source>
</evidence>
<dbReference type="PANTHER" id="PTHR28088">
    <property type="entry name" value="TRANSCRIPTIONAL ACTIVATOR HAA1-RELATED"/>
    <property type="match status" value="1"/>
</dbReference>
<dbReference type="SMART" id="SM00412">
    <property type="entry name" value="Cu_FIST"/>
    <property type="match status" value="1"/>
</dbReference>
<keyword evidence="5" id="KW-0805">Transcription regulation</keyword>
<dbReference type="OrthoDB" id="5600085at2759"/>
<accession>A0A2B7XPG3</accession>
<evidence type="ECO:0000256" key="3">
    <source>
        <dbReference type="ARBA" id="ARBA00022833"/>
    </source>
</evidence>
<dbReference type="SUPFAM" id="SSF57879">
    <property type="entry name" value="Zinc domain conserved in yeast copper-regulated transcription factors"/>
    <property type="match status" value="1"/>
</dbReference>
<dbReference type="Gene3D" id="3.90.430.10">
    <property type="entry name" value="Copper fist DNA-binding domain"/>
    <property type="match status" value="1"/>
</dbReference>
<comment type="subcellular location">
    <subcellularLocation>
        <location evidence="1">Nucleus</location>
    </subcellularLocation>
</comment>
<keyword evidence="11" id="KW-1185">Reference proteome</keyword>
<dbReference type="EMBL" id="PDNB01000078">
    <property type="protein sequence ID" value="PGH11046.1"/>
    <property type="molecule type" value="Genomic_DNA"/>
</dbReference>
<keyword evidence="4" id="KW-0186">Copper</keyword>
<evidence type="ECO:0000259" key="9">
    <source>
        <dbReference type="PROSITE" id="PS50073"/>
    </source>
</evidence>
<dbReference type="PROSITE" id="PS50073">
    <property type="entry name" value="COPPER_FIST_2"/>
    <property type="match status" value="1"/>
</dbReference>
<dbReference type="GO" id="GO:0005507">
    <property type="term" value="F:copper ion binding"/>
    <property type="evidence" value="ECO:0007669"/>
    <property type="project" value="InterPro"/>
</dbReference>
<dbReference type="PRINTS" id="PR00617">
    <property type="entry name" value="COPPERFIST"/>
</dbReference>
<dbReference type="GO" id="GO:0045944">
    <property type="term" value="P:positive regulation of transcription by RNA polymerase II"/>
    <property type="evidence" value="ECO:0007669"/>
    <property type="project" value="TreeGrafter"/>
</dbReference>
<evidence type="ECO:0000256" key="6">
    <source>
        <dbReference type="ARBA" id="ARBA00023163"/>
    </source>
</evidence>
<proteinExistence type="predicted"/>
<name>A0A2B7XPG3_9EURO</name>
<dbReference type="InterPro" id="IPR036395">
    <property type="entry name" value="Cu_fist_DNA-bd_dom_sf"/>
</dbReference>
<evidence type="ECO:0000256" key="8">
    <source>
        <dbReference type="SAM" id="MobiDB-lite"/>
    </source>
</evidence>
<dbReference type="SMART" id="SM01090">
    <property type="entry name" value="Copper-fist"/>
    <property type="match status" value="1"/>
</dbReference>
<dbReference type="AlphaFoldDB" id="A0A2B7XPG3"/>
<dbReference type="PANTHER" id="PTHR28088:SF5">
    <property type="entry name" value="TRANSCRIPTIONAL ACTIVATOR HAA1-RELATED"/>
    <property type="match status" value="1"/>
</dbReference>
<feature type="domain" description="Copper-fist" evidence="9">
    <location>
        <begin position="1"/>
        <end position="39"/>
    </location>
</feature>
<evidence type="ECO:0000256" key="1">
    <source>
        <dbReference type="ARBA" id="ARBA00004123"/>
    </source>
</evidence>
<evidence type="ECO:0000256" key="4">
    <source>
        <dbReference type="ARBA" id="ARBA00023008"/>
    </source>
</evidence>
<evidence type="ECO:0000256" key="7">
    <source>
        <dbReference type="ARBA" id="ARBA00023242"/>
    </source>
</evidence>
<dbReference type="InterPro" id="IPR001083">
    <property type="entry name" value="Cu_fist_DNA-bd_dom"/>
</dbReference>
<feature type="region of interest" description="Disordered" evidence="8">
    <location>
        <begin position="106"/>
        <end position="147"/>
    </location>
</feature>
<evidence type="ECO:0000313" key="11">
    <source>
        <dbReference type="Proteomes" id="UP000223968"/>
    </source>
</evidence>
<feature type="region of interest" description="Disordered" evidence="8">
    <location>
        <begin position="332"/>
        <end position="356"/>
    </location>
</feature>
<organism evidence="10 11">
    <name type="scientific">Helicocarpus griseus UAMH5409</name>
    <dbReference type="NCBI Taxonomy" id="1447875"/>
    <lineage>
        <taxon>Eukaryota</taxon>
        <taxon>Fungi</taxon>
        <taxon>Dikarya</taxon>
        <taxon>Ascomycota</taxon>
        <taxon>Pezizomycotina</taxon>
        <taxon>Eurotiomycetes</taxon>
        <taxon>Eurotiomycetidae</taxon>
        <taxon>Onygenales</taxon>
        <taxon>Ajellomycetaceae</taxon>
        <taxon>Helicocarpus</taxon>
    </lineage>
</organism>
<dbReference type="GO" id="GO:0006879">
    <property type="term" value="P:intracellular iron ion homeostasis"/>
    <property type="evidence" value="ECO:0007669"/>
    <property type="project" value="TreeGrafter"/>
</dbReference>
<dbReference type="Pfam" id="PF00649">
    <property type="entry name" value="Copper-fist"/>
    <property type="match status" value="1"/>
</dbReference>
<keyword evidence="6" id="KW-0804">Transcription</keyword>
<dbReference type="InterPro" id="IPR051763">
    <property type="entry name" value="Copper_Homeo_Regul"/>
</dbReference>
<dbReference type="Proteomes" id="UP000223968">
    <property type="component" value="Unassembled WGS sequence"/>
</dbReference>
<evidence type="ECO:0000256" key="5">
    <source>
        <dbReference type="ARBA" id="ARBA00023015"/>
    </source>
</evidence>
<sequence length="464" mass="50149">MLIRGEKWACEACIRGHRVSNCQHADRKLVHINKKGRPVSQCPHCRGLRKSRTTHTKCECAEKAHTKAECQVKESGDNQAGKKLCCCTHGLRCTCAAKRDSNLGTVPELGPPRSRAASHLGHRRPHGASMKSEEAIHGCSPRNKTRIGDASKRGLPYAIPRSNTVHLPTGSARRSADHLPLLQAGIGQDGAQGQDSITSAPRPVRQVRSEHGSPCNTPLLGLDESGFGLPPLDISLPPYDMTNPPSNFFDSFYSPETEAFPETPSYVPPVDWSSLGLAYNPGNAPASFSQPPSYASFDNNNFNQSNLALSSSGELSEVEDYTFGLGLSNFEKPETHSNSDGSDAGMHPLNSPSYVGYPQTQMIPTSEPYSLDVDALFKAGISQPPQPFDIAPATALDNYAVPQDYPPAGRQNFTTVGDASLLLGQGDFVTAEPNNFMWDPTPYPMAAPVPDGNMPPQQQAAQWY</sequence>
<dbReference type="GO" id="GO:0006878">
    <property type="term" value="P:intracellular copper ion homeostasis"/>
    <property type="evidence" value="ECO:0007669"/>
    <property type="project" value="TreeGrafter"/>
</dbReference>
<dbReference type="GO" id="GO:0000978">
    <property type="term" value="F:RNA polymerase II cis-regulatory region sequence-specific DNA binding"/>
    <property type="evidence" value="ECO:0007669"/>
    <property type="project" value="TreeGrafter"/>
</dbReference>
<keyword evidence="7" id="KW-0539">Nucleus</keyword>